<dbReference type="Gene3D" id="3.40.50.1010">
    <property type="entry name" value="5'-nuclease"/>
    <property type="match status" value="1"/>
</dbReference>
<sequence length="133" mass="15098">MLYLLDTNVVAIYLNRRSQLLRNKLEAIDPTDIAVCSVVKFELFYGAMRSGNPPQNLARQQEFLDFFVSLPLDDRAAKKAGEIRNNLASLGTPIGPYDLLIAAIAIVNHLILVTHNTREFERVSELRIEDWEV</sequence>
<keyword evidence="6 8" id="KW-0460">Magnesium</keyword>
<gene>
    <name evidence="8" type="primary">vapC</name>
    <name evidence="10" type="ORF">ARTHRO_10012</name>
</gene>
<protein>
    <recommendedName>
        <fullName evidence="8">Ribonuclease VapC</fullName>
        <shortName evidence="8">RNase VapC</shortName>
        <ecNumber evidence="8">3.1.-.-</ecNumber>
    </recommendedName>
    <alternativeName>
        <fullName evidence="8">Toxin VapC</fullName>
    </alternativeName>
</protein>
<feature type="binding site" evidence="8">
    <location>
        <position position="6"/>
    </location>
    <ligand>
        <name>Mg(2+)</name>
        <dbReference type="ChEBI" id="CHEBI:18420"/>
    </ligand>
</feature>
<dbReference type="Proteomes" id="UP000032946">
    <property type="component" value="Chromosome"/>
</dbReference>
<feature type="domain" description="PIN" evidence="9">
    <location>
        <begin position="3"/>
        <end position="125"/>
    </location>
</feature>
<dbReference type="PANTHER" id="PTHR33653">
    <property type="entry name" value="RIBONUCLEASE VAPC2"/>
    <property type="match status" value="1"/>
</dbReference>
<dbReference type="GO" id="GO:0090729">
    <property type="term" value="F:toxin activity"/>
    <property type="evidence" value="ECO:0007669"/>
    <property type="project" value="UniProtKB-KW"/>
</dbReference>
<dbReference type="GO" id="GO:0016787">
    <property type="term" value="F:hydrolase activity"/>
    <property type="evidence" value="ECO:0007669"/>
    <property type="project" value="UniProtKB-KW"/>
</dbReference>
<evidence type="ECO:0000313" key="11">
    <source>
        <dbReference type="Proteomes" id="UP000032946"/>
    </source>
</evidence>
<keyword evidence="2 8" id="KW-1277">Toxin-antitoxin system</keyword>
<dbReference type="EC" id="3.1.-.-" evidence="8"/>
<evidence type="ECO:0000256" key="1">
    <source>
        <dbReference type="ARBA" id="ARBA00001946"/>
    </source>
</evidence>
<comment type="cofactor">
    <cofactor evidence="1 8">
        <name>Mg(2+)</name>
        <dbReference type="ChEBI" id="CHEBI:18420"/>
    </cofactor>
</comment>
<dbReference type="SUPFAM" id="SSF88723">
    <property type="entry name" value="PIN domain-like"/>
    <property type="match status" value="1"/>
</dbReference>
<dbReference type="AlphaFoldDB" id="A0A9P1NW88"/>
<evidence type="ECO:0000313" key="10">
    <source>
        <dbReference type="EMBL" id="CDM92339.1"/>
    </source>
</evidence>
<dbReference type="HAMAP" id="MF_00265">
    <property type="entry name" value="VapC_Nob1"/>
    <property type="match status" value="1"/>
</dbReference>
<dbReference type="RefSeq" id="WP_008051618.1">
    <property type="nucleotide sequence ID" value="NZ_FO818640.1"/>
</dbReference>
<dbReference type="Pfam" id="PF01850">
    <property type="entry name" value="PIN"/>
    <property type="match status" value="1"/>
</dbReference>
<dbReference type="InterPro" id="IPR050556">
    <property type="entry name" value="Type_II_TA_system_RNase"/>
</dbReference>
<accession>A0A9P1NW88</accession>
<dbReference type="InterPro" id="IPR029060">
    <property type="entry name" value="PIN-like_dom_sf"/>
</dbReference>
<proteinExistence type="inferred from homology"/>
<keyword evidence="11" id="KW-1185">Reference proteome</keyword>
<evidence type="ECO:0000256" key="4">
    <source>
        <dbReference type="ARBA" id="ARBA00022723"/>
    </source>
</evidence>
<dbReference type="PANTHER" id="PTHR33653:SF1">
    <property type="entry name" value="RIBONUCLEASE VAPC2"/>
    <property type="match status" value="1"/>
</dbReference>
<keyword evidence="5 8" id="KW-0378">Hydrolase</keyword>
<evidence type="ECO:0000256" key="6">
    <source>
        <dbReference type="ARBA" id="ARBA00022842"/>
    </source>
</evidence>
<dbReference type="InterPro" id="IPR002716">
    <property type="entry name" value="PIN_dom"/>
</dbReference>
<evidence type="ECO:0000256" key="3">
    <source>
        <dbReference type="ARBA" id="ARBA00022722"/>
    </source>
</evidence>
<evidence type="ECO:0000256" key="2">
    <source>
        <dbReference type="ARBA" id="ARBA00022649"/>
    </source>
</evidence>
<dbReference type="CDD" id="cd18745">
    <property type="entry name" value="PIN_VapC4-5_FitB-like"/>
    <property type="match status" value="1"/>
</dbReference>
<evidence type="ECO:0000256" key="7">
    <source>
        <dbReference type="ARBA" id="ARBA00038093"/>
    </source>
</evidence>
<keyword evidence="3 8" id="KW-0540">Nuclease</keyword>
<organism evidence="10 11">
    <name type="scientific">Limnospira indica PCC 8005</name>
    <dbReference type="NCBI Taxonomy" id="376219"/>
    <lineage>
        <taxon>Bacteria</taxon>
        <taxon>Bacillati</taxon>
        <taxon>Cyanobacteriota</taxon>
        <taxon>Cyanophyceae</taxon>
        <taxon>Oscillatoriophycideae</taxon>
        <taxon>Oscillatoriales</taxon>
        <taxon>Sirenicapillariaceae</taxon>
        <taxon>Limnospira</taxon>
    </lineage>
</organism>
<dbReference type="InterPro" id="IPR022907">
    <property type="entry name" value="VapC_family"/>
</dbReference>
<keyword evidence="8" id="KW-0800">Toxin</keyword>
<keyword evidence="4 8" id="KW-0479">Metal-binding</keyword>
<dbReference type="GO" id="GO:0004540">
    <property type="term" value="F:RNA nuclease activity"/>
    <property type="evidence" value="ECO:0007669"/>
    <property type="project" value="InterPro"/>
</dbReference>
<comment type="similarity">
    <text evidence="7 8">Belongs to the PINc/VapC protein family.</text>
</comment>
<dbReference type="GO" id="GO:0000287">
    <property type="term" value="F:magnesium ion binding"/>
    <property type="evidence" value="ECO:0007669"/>
    <property type="project" value="UniProtKB-UniRule"/>
</dbReference>
<feature type="binding site" evidence="8">
    <location>
        <position position="98"/>
    </location>
    <ligand>
        <name>Mg(2+)</name>
        <dbReference type="ChEBI" id="CHEBI:18420"/>
    </ligand>
</feature>
<reference evidence="10 11" key="1">
    <citation type="submission" date="2014-02" db="EMBL/GenBank/DDBJ databases">
        <authorList>
            <person name="Genoscope - CEA"/>
        </authorList>
    </citation>
    <scope>NUCLEOTIDE SEQUENCE [LARGE SCALE GENOMIC DNA]</scope>
    <source>
        <strain evidence="10 11">PCC 8005</strain>
    </source>
</reference>
<name>A0A9P1NW88_9CYAN</name>
<evidence type="ECO:0000256" key="8">
    <source>
        <dbReference type="HAMAP-Rule" id="MF_00265"/>
    </source>
</evidence>
<comment type="function">
    <text evidence="8">Toxic component of a toxin-antitoxin (TA) system. An RNase.</text>
</comment>
<evidence type="ECO:0000256" key="5">
    <source>
        <dbReference type="ARBA" id="ARBA00022801"/>
    </source>
</evidence>
<dbReference type="EMBL" id="FO818640">
    <property type="protein sequence ID" value="CDM92339.1"/>
    <property type="molecule type" value="Genomic_DNA"/>
</dbReference>
<evidence type="ECO:0000259" key="9">
    <source>
        <dbReference type="Pfam" id="PF01850"/>
    </source>
</evidence>